<gene>
    <name evidence="2" type="ORF">C5O19_06715</name>
</gene>
<sequence>MSFLRFAIAILCISTFAFVSCSKDEEKPANQLDRASLINKTWVTTGTAIKYDGKTYSYGTEQTLTDISFLFKDNGEVIISADNDDDTSTWVLENKTIKIKDDEGTFDLVVNELKDKTLTIDLAKNLDPTKNPETLSIAEQNGFELAYALLLGREKIDITKSNKTVDVMLTLISK</sequence>
<name>A0A2S7INZ5_9BACT</name>
<dbReference type="EMBL" id="PTRA01000001">
    <property type="protein sequence ID" value="PQA59338.1"/>
    <property type="molecule type" value="Genomic_DNA"/>
</dbReference>
<proteinExistence type="predicted"/>
<evidence type="ECO:0008006" key="4">
    <source>
        <dbReference type="Google" id="ProtNLM"/>
    </source>
</evidence>
<dbReference type="Proteomes" id="UP000239590">
    <property type="component" value="Unassembled WGS sequence"/>
</dbReference>
<comment type="caution">
    <text evidence="2">The sequence shown here is derived from an EMBL/GenBank/DDBJ whole genome shotgun (WGS) entry which is preliminary data.</text>
</comment>
<evidence type="ECO:0000313" key="2">
    <source>
        <dbReference type="EMBL" id="PQA59338.1"/>
    </source>
</evidence>
<dbReference type="RefSeq" id="WP_104710753.1">
    <property type="nucleotide sequence ID" value="NZ_PTRA01000001.1"/>
</dbReference>
<protein>
    <recommendedName>
        <fullName evidence="4">Lipocalin-like domain-containing protein</fullName>
    </recommendedName>
</protein>
<accession>A0A2S7INZ5</accession>
<dbReference type="PROSITE" id="PS51257">
    <property type="entry name" value="PROKAR_LIPOPROTEIN"/>
    <property type="match status" value="1"/>
</dbReference>
<feature type="signal peptide" evidence="1">
    <location>
        <begin position="1"/>
        <end position="19"/>
    </location>
</feature>
<dbReference type="AlphaFoldDB" id="A0A2S7INZ5"/>
<organism evidence="2 3">
    <name type="scientific">Siphonobacter curvatus</name>
    <dbReference type="NCBI Taxonomy" id="2094562"/>
    <lineage>
        <taxon>Bacteria</taxon>
        <taxon>Pseudomonadati</taxon>
        <taxon>Bacteroidota</taxon>
        <taxon>Cytophagia</taxon>
        <taxon>Cytophagales</taxon>
        <taxon>Cytophagaceae</taxon>
        <taxon>Siphonobacter</taxon>
    </lineage>
</organism>
<dbReference type="OrthoDB" id="965193at2"/>
<evidence type="ECO:0000256" key="1">
    <source>
        <dbReference type="SAM" id="SignalP"/>
    </source>
</evidence>
<keyword evidence="1" id="KW-0732">Signal</keyword>
<evidence type="ECO:0000313" key="3">
    <source>
        <dbReference type="Proteomes" id="UP000239590"/>
    </source>
</evidence>
<reference evidence="3" key="1">
    <citation type="submission" date="2018-02" db="EMBL/GenBank/DDBJ databases">
        <title>Genome sequencing of Solimonas sp. HR-BB.</title>
        <authorList>
            <person name="Lee Y."/>
            <person name="Jeon C.O."/>
        </authorList>
    </citation>
    <scope>NUCLEOTIDE SEQUENCE [LARGE SCALE GENOMIC DNA]</scope>
    <source>
        <strain evidence="3">HR-U</strain>
    </source>
</reference>
<keyword evidence="3" id="KW-1185">Reference proteome</keyword>
<feature type="chain" id="PRO_5015535165" description="Lipocalin-like domain-containing protein" evidence="1">
    <location>
        <begin position="20"/>
        <end position="174"/>
    </location>
</feature>